<gene>
    <name evidence="1" type="ORF">CHX27_13365</name>
</gene>
<protein>
    <recommendedName>
        <fullName evidence="3">Type 1 periplasmic binding fold superfamily protein</fullName>
    </recommendedName>
</protein>
<dbReference type="OrthoDB" id="713689at2"/>
<proteinExistence type="predicted"/>
<organism evidence="1 2">
    <name type="scientific">Flavobacterium aurantiibacter</name>
    <dbReference type="NCBI Taxonomy" id="2023067"/>
    <lineage>
        <taxon>Bacteria</taxon>
        <taxon>Pseudomonadati</taxon>
        <taxon>Bacteroidota</taxon>
        <taxon>Flavobacteriia</taxon>
        <taxon>Flavobacteriales</taxon>
        <taxon>Flavobacteriaceae</taxon>
        <taxon>Flavobacterium</taxon>
    </lineage>
</organism>
<name>A0A255ZGW1_9FLAO</name>
<sequence length="184" mass="19390">MKKQVFIFATLATALFTSCDDDSASQVIEEEVITTIEVTLTGGGETITLVSRDLDGDGPGLPVSVVSGNLTAGTTYTGAIVLKNETETPAEIKNPEILEKDEEHQFFYQTTGTVGTFTYTDADSNNNPIGLTFTLQTAATAGTGSITFTLRHELNKNGTGVDQGIITNAGGSTDIEVSFPVTIE</sequence>
<dbReference type="EMBL" id="NOXX01000220">
    <property type="protein sequence ID" value="OYQ40662.1"/>
    <property type="molecule type" value="Genomic_DNA"/>
</dbReference>
<evidence type="ECO:0008006" key="3">
    <source>
        <dbReference type="Google" id="ProtNLM"/>
    </source>
</evidence>
<evidence type="ECO:0000313" key="2">
    <source>
        <dbReference type="Proteomes" id="UP000216035"/>
    </source>
</evidence>
<comment type="caution">
    <text evidence="1">The sequence shown here is derived from an EMBL/GenBank/DDBJ whole genome shotgun (WGS) entry which is preliminary data.</text>
</comment>
<evidence type="ECO:0000313" key="1">
    <source>
        <dbReference type="EMBL" id="OYQ40662.1"/>
    </source>
</evidence>
<dbReference type="Proteomes" id="UP000216035">
    <property type="component" value="Unassembled WGS sequence"/>
</dbReference>
<keyword evidence="2" id="KW-1185">Reference proteome</keyword>
<dbReference type="RefSeq" id="WP_094487259.1">
    <property type="nucleotide sequence ID" value="NZ_NOXX01000220.1"/>
</dbReference>
<dbReference type="PROSITE" id="PS51257">
    <property type="entry name" value="PROKAR_LIPOPROTEIN"/>
    <property type="match status" value="1"/>
</dbReference>
<accession>A0A255ZGW1</accession>
<dbReference type="AlphaFoldDB" id="A0A255ZGW1"/>
<reference evidence="1 2" key="1">
    <citation type="submission" date="2017-07" db="EMBL/GenBank/DDBJ databases">
        <title>Flavobacterium cyanobacteriorum sp. nov., isolated from cyanobacterial aggregates in a eutrophic lake.</title>
        <authorList>
            <person name="Cai H."/>
        </authorList>
    </citation>
    <scope>NUCLEOTIDE SEQUENCE [LARGE SCALE GENOMIC DNA]</scope>
    <source>
        <strain evidence="1 2">TH167</strain>
    </source>
</reference>